<dbReference type="PANTHER" id="PTHR19305:SF9">
    <property type="entry name" value="SYNAPTOSOMAL-ASSOCIATED PROTEIN 29"/>
    <property type="match status" value="1"/>
</dbReference>
<evidence type="ECO:0000256" key="5">
    <source>
        <dbReference type="SAM" id="Coils"/>
    </source>
</evidence>
<feature type="domain" description="T-SNARE coiled-coil homology" evidence="6">
    <location>
        <begin position="153"/>
        <end position="215"/>
    </location>
</feature>
<evidence type="ECO:0000256" key="2">
    <source>
        <dbReference type="ARBA" id="ARBA00022448"/>
    </source>
</evidence>
<evidence type="ECO:0000256" key="1">
    <source>
        <dbReference type="ARBA" id="ARBA00009480"/>
    </source>
</evidence>
<keyword evidence="2" id="KW-0813">Transport</keyword>
<evidence type="ECO:0000259" key="6">
    <source>
        <dbReference type="PROSITE" id="PS50192"/>
    </source>
</evidence>
<dbReference type="GO" id="GO:0098793">
    <property type="term" value="C:presynapse"/>
    <property type="evidence" value="ECO:0007669"/>
    <property type="project" value="GOC"/>
</dbReference>
<gene>
    <name evidence="7" type="ORF">CJN711_LOCUS27177</name>
    <name evidence="8" type="ORF">MBJ925_LOCUS391</name>
</gene>
<dbReference type="PANTHER" id="PTHR19305">
    <property type="entry name" value="SYNAPTOSOMAL ASSOCIATED PROTEIN"/>
    <property type="match status" value="1"/>
</dbReference>
<dbReference type="Proteomes" id="UP000663855">
    <property type="component" value="Unassembled WGS sequence"/>
</dbReference>
<dbReference type="Gene3D" id="1.20.5.110">
    <property type="match status" value="2"/>
</dbReference>
<feature type="domain" description="T-SNARE coiled-coil homology" evidence="6">
    <location>
        <begin position="22"/>
        <end position="84"/>
    </location>
</feature>
<dbReference type="InterPro" id="IPR000727">
    <property type="entry name" value="T_SNARE_dom"/>
</dbReference>
<dbReference type="GO" id="GO:0031201">
    <property type="term" value="C:SNARE complex"/>
    <property type="evidence" value="ECO:0007669"/>
    <property type="project" value="TreeGrafter"/>
</dbReference>
<evidence type="ECO:0000313" key="8">
    <source>
        <dbReference type="EMBL" id="CAF1905425.1"/>
    </source>
</evidence>
<keyword evidence="4 5" id="KW-0175">Coiled coil</keyword>
<evidence type="ECO:0000313" key="9">
    <source>
        <dbReference type="Proteomes" id="UP000663824"/>
    </source>
</evidence>
<dbReference type="FunFam" id="1.20.5.110:FF:000041">
    <property type="entry name" value="Synaptosomal-associated protein 29"/>
    <property type="match status" value="1"/>
</dbReference>
<dbReference type="SUPFAM" id="SSF58038">
    <property type="entry name" value="SNARE fusion complex"/>
    <property type="match status" value="2"/>
</dbReference>
<accession>A0A816K7T4</accession>
<dbReference type="GO" id="GO:0019905">
    <property type="term" value="F:syntaxin binding"/>
    <property type="evidence" value="ECO:0007669"/>
    <property type="project" value="TreeGrafter"/>
</dbReference>
<sequence>MTTSIGNSHDHDDLQSIQRRIHEKKTGMLDSIRRTLGLINESEAVGVNTAAELIEQREKLENIEKRCDSIDANLVSAQQNINKLNSIFGGIKNYFHPPKSTMPKSASQPQLSNTAKKKTAAAQQAAATAINTRPTNPNNDTDTYFGKARSGMDDIERDTEDGLHDVHLGVSRLKLLALQMNEELESQKPLTDRLGIKINHLDETVNKKNKDMKNILLR</sequence>
<evidence type="ECO:0000313" key="7">
    <source>
        <dbReference type="EMBL" id="CAF1499706.1"/>
    </source>
</evidence>
<name>A0A816K7T4_9BILA</name>
<dbReference type="GO" id="GO:0005886">
    <property type="term" value="C:plasma membrane"/>
    <property type="evidence" value="ECO:0007669"/>
    <property type="project" value="TreeGrafter"/>
</dbReference>
<comment type="caution">
    <text evidence="8">The sequence shown here is derived from an EMBL/GenBank/DDBJ whole genome shotgun (WGS) entry which is preliminary data.</text>
</comment>
<reference evidence="8" key="1">
    <citation type="submission" date="2021-02" db="EMBL/GenBank/DDBJ databases">
        <authorList>
            <person name="Nowell W R."/>
        </authorList>
    </citation>
    <scope>NUCLEOTIDE SEQUENCE</scope>
</reference>
<dbReference type="GO" id="GO:0031629">
    <property type="term" value="P:synaptic vesicle fusion to presynaptic active zone membrane"/>
    <property type="evidence" value="ECO:0007669"/>
    <property type="project" value="TreeGrafter"/>
</dbReference>
<proteinExistence type="inferred from homology"/>
<dbReference type="GO" id="GO:0015031">
    <property type="term" value="P:protein transport"/>
    <property type="evidence" value="ECO:0007669"/>
    <property type="project" value="UniProtKB-KW"/>
</dbReference>
<organism evidence="8 9">
    <name type="scientific">Rotaria magnacalcarata</name>
    <dbReference type="NCBI Taxonomy" id="392030"/>
    <lineage>
        <taxon>Eukaryota</taxon>
        <taxon>Metazoa</taxon>
        <taxon>Spiralia</taxon>
        <taxon>Gnathifera</taxon>
        <taxon>Rotifera</taxon>
        <taxon>Eurotatoria</taxon>
        <taxon>Bdelloidea</taxon>
        <taxon>Philodinida</taxon>
        <taxon>Philodinidae</taxon>
        <taxon>Rotaria</taxon>
    </lineage>
</organism>
<keyword evidence="3" id="KW-0653">Protein transport</keyword>
<feature type="coiled-coil region" evidence="5">
    <location>
        <begin position="53"/>
        <end position="80"/>
    </location>
</feature>
<dbReference type="Proteomes" id="UP000663824">
    <property type="component" value="Unassembled WGS sequence"/>
</dbReference>
<dbReference type="GO" id="GO:0005484">
    <property type="term" value="F:SNAP receptor activity"/>
    <property type="evidence" value="ECO:0007669"/>
    <property type="project" value="TreeGrafter"/>
</dbReference>
<comment type="similarity">
    <text evidence="1">Belongs to the SNAP-25 family.</text>
</comment>
<dbReference type="AlphaFoldDB" id="A0A816K7T4"/>
<dbReference type="EMBL" id="CAJNOV010012873">
    <property type="protein sequence ID" value="CAF1499706.1"/>
    <property type="molecule type" value="Genomic_DNA"/>
</dbReference>
<dbReference type="GO" id="GO:0016082">
    <property type="term" value="P:synaptic vesicle priming"/>
    <property type="evidence" value="ECO:0007669"/>
    <property type="project" value="TreeGrafter"/>
</dbReference>
<protein>
    <recommendedName>
        <fullName evidence="6">t-SNARE coiled-coil homology domain-containing protein</fullName>
    </recommendedName>
</protein>
<evidence type="ECO:0000256" key="3">
    <source>
        <dbReference type="ARBA" id="ARBA00022927"/>
    </source>
</evidence>
<dbReference type="EMBL" id="CAJNRE010000027">
    <property type="protein sequence ID" value="CAF1905425.1"/>
    <property type="molecule type" value="Genomic_DNA"/>
</dbReference>
<dbReference type="SMART" id="SM00397">
    <property type="entry name" value="t_SNARE"/>
    <property type="match status" value="2"/>
</dbReference>
<dbReference type="PROSITE" id="PS50192">
    <property type="entry name" value="T_SNARE"/>
    <property type="match status" value="2"/>
</dbReference>
<evidence type="ECO:0000256" key="4">
    <source>
        <dbReference type="ARBA" id="ARBA00023054"/>
    </source>
</evidence>